<keyword evidence="3" id="KW-1185">Reference proteome</keyword>
<sequence>GLKISAPFKDVSWSESSRAEGALSQSFPCEQKRSSESHSGGQLAEASSCSLMYQGASADAMFLDFKSMQILKEDSDEDSASDLSDSERIPIPPSPCTPPKLDLRAEEIDPLSFEHLFDEKFKQSDYYYPDFLPPPFNTWDLKGLAAFVNTECRSEPRPEPVGFLERYVDRLLELEWLQMQTIQAEKGKAAKARPQTAPSALRTLKSPGKSKSLHSPLPSKQLTPHESFARLSTGHAGPRRDLRGERASQFLPYEGPPKAAEASCSSSSAHEGHSCEGRREAKKRTAPRQQLGGRHHSESSAMIQGAGNMRPHKPPSSFHSSAVPLKGLPAHACTNPKKNGNANTYVSSKKAAADKKLKVNDVKQTPRKFK</sequence>
<dbReference type="OMA" id="RPSYYAF"/>
<feature type="compositionally biased region" description="Polar residues" evidence="1">
    <location>
        <begin position="336"/>
        <end position="345"/>
    </location>
</feature>
<reference evidence="2" key="2">
    <citation type="submission" date="2025-09" db="UniProtKB">
        <authorList>
            <consortium name="Ensembl"/>
        </authorList>
    </citation>
    <scope>IDENTIFICATION</scope>
</reference>
<dbReference type="PANTHER" id="PTHR22145:SF3">
    <property type="entry name" value="PROTEIN FAM217B"/>
    <property type="match status" value="1"/>
</dbReference>
<evidence type="ECO:0000256" key="1">
    <source>
        <dbReference type="SAM" id="MobiDB-lite"/>
    </source>
</evidence>
<name>A0A8D2J0K9_VARKO</name>
<reference evidence="2" key="1">
    <citation type="submission" date="2025-08" db="UniProtKB">
        <authorList>
            <consortium name="Ensembl"/>
        </authorList>
    </citation>
    <scope>IDENTIFICATION</scope>
</reference>
<dbReference type="Pfam" id="PF15344">
    <property type="entry name" value="FAM217"/>
    <property type="match status" value="1"/>
</dbReference>
<dbReference type="Ensembl" id="ENSVKKT00000005532.1">
    <property type="protein sequence ID" value="ENSVKKP00000005380.1"/>
    <property type="gene ID" value="ENSVKKG00000003963.1"/>
</dbReference>
<feature type="compositionally biased region" description="Basic and acidic residues" evidence="1">
    <location>
        <begin position="351"/>
        <end position="361"/>
    </location>
</feature>
<feature type="region of interest" description="Disordered" evidence="1">
    <location>
        <begin position="250"/>
        <end position="370"/>
    </location>
</feature>
<organism evidence="2 3">
    <name type="scientific">Varanus komodoensis</name>
    <name type="common">Komodo dragon</name>
    <dbReference type="NCBI Taxonomy" id="61221"/>
    <lineage>
        <taxon>Eukaryota</taxon>
        <taxon>Metazoa</taxon>
        <taxon>Chordata</taxon>
        <taxon>Craniata</taxon>
        <taxon>Vertebrata</taxon>
        <taxon>Euteleostomi</taxon>
        <taxon>Lepidosauria</taxon>
        <taxon>Squamata</taxon>
        <taxon>Bifurcata</taxon>
        <taxon>Unidentata</taxon>
        <taxon>Episquamata</taxon>
        <taxon>Toxicofera</taxon>
        <taxon>Anguimorpha</taxon>
        <taxon>Paleoanguimorpha</taxon>
        <taxon>Varanoidea</taxon>
        <taxon>Varanidae</taxon>
        <taxon>Varanus</taxon>
    </lineage>
</organism>
<dbReference type="PANTHER" id="PTHR22145">
    <property type="entry name" value="SI:CH211-266K22.6"/>
    <property type="match status" value="1"/>
</dbReference>
<feature type="region of interest" description="Disordered" evidence="1">
    <location>
        <begin position="73"/>
        <end position="100"/>
    </location>
</feature>
<feature type="compositionally biased region" description="Low complexity" evidence="1">
    <location>
        <begin position="204"/>
        <end position="222"/>
    </location>
</feature>
<accession>A0A8D2J0K9</accession>
<feature type="compositionally biased region" description="Low complexity" evidence="1">
    <location>
        <begin position="259"/>
        <end position="269"/>
    </location>
</feature>
<dbReference type="InterPro" id="IPR029266">
    <property type="entry name" value="FAM217"/>
</dbReference>
<proteinExistence type="predicted"/>
<feature type="region of interest" description="Disordered" evidence="1">
    <location>
        <begin position="1"/>
        <end position="41"/>
    </location>
</feature>
<dbReference type="Proteomes" id="UP000694545">
    <property type="component" value="Unplaced"/>
</dbReference>
<evidence type="ECO:0000313" key="3">
    <source>
        <dbReference type="Proteomes" id="UP000694545"/>
    </source>
</evidence>
<evidence type="ECO:0000313" key="2">
    <source>
        <dbReference type="Ensembl" id="ENSVKKP00000005380.1"/>
    </source>
</evidence>
<dbReference type="AlphaFoldDB" id="A0A8D2J0K9"/>
<feature type="region of interest" description="Disordered" evidence="1">
    <location>
        <begin position="186"/>
        <end position="225"/>
    </location>
</feature>
<protein>
    <submittedName>
        <fullName evidence="2">Family with sequence similarity 217 member B</fullName>
    </submittedName>
</protein>
<feature type="compositionally biased region" description="Basic and acidic residues" evidence="1">
    <location>
        <begin position="270"/>
        <end position="279"/>
    </location>
</feature>